<accession>A0A9P8ID49</accession>
<proteinExistence type="predicted"/>
<keyword evidence="1" id="KW-0175">Coiled coil</keyword>
<comment type="caution">
    <text evidence="2">The sequence shown here is derived from an EMBL/GenBank/DDBJ whole genome shotgun (WGS) entry which is preliminary data.</text>
</comment>
<gene>
    <name evidence="2" type="ORF">FGG08_000642</name>
</gene>
<evidence type="ECO:0000256" key="1">
    <source>
        <dbReference type="SAM" id="Coils"/>
    </source>
</evidence>
<feature type="coiled-coil region" evidence="1">
    <location>
        <begin position="30"/>
        <end position="57"/>
    </location>
</feature>
<reference evidence="2" key="1">
    <citation type="submission" date="2021-03" db="EMBL/GenBank/DDBJ databases">
        <title>Comparative genomics and phylogenomic investigation of the class Geoglossomycetes provide insights into ecological specialization and systematics.</title>
        <authorList>
            <person name="Melie T."/>
            <person name="Pirro S."/>
            <person name="Miller A.N."/>
            <person name="Quandt A."/>
        </authorList>
    </citation>
    <scope>NUCLEOTIDE SEQUENCE</scope>
    <source>
        <strain evidence="2">GBOQ0MN5Z8</strain>
    </source>
</reference>
<sequence>MPPKSRLLSRPENVQLYKTLPLRPLPPPLLTFLELENAKLKEEKKRLEAVVEILYKQNLQYSEAFNRHEVFDREVRKEMDRTLHVMTGIAKMQFQNYFKMQTIKEQTVTDWEEFCSEIKIEEANSVENVLEDIKERMIEKNLRETEEVIIGMEFMI</sequence>
<organism evidence="2 3">
    <name type="scientific">Glutinoglossum americanum</name>
    <dbReference type="NCBI Taxonomy" id="1670608"/>
    <lineage>
        <taxon>Eukaryota</taxon>
        <taxon>Fungi</taxon>
        <taxon>Dikarya</taxon>
        <taxon>Ascomycota</taxon>
        <taxon>Pezizomycotina</taxon>
        <taxon>Geoglossomycetes</taxon>
        <taxon>Geoglossales</taxon>
        <taxon>Geoglossaceae</taxon>
        <taxon>Glutinoglossum</taxon>
    </lineage>
</organism>
<name>A0A9P8ID49_9PEZI</name>
<dbReference type="AlphaFoldDB" id="A0A9P8ID49"/>
<dbReference type="EMBL" id="JAGHQL010000007">
    <property type="protein sequence ID" value="KAH0545343.1"/>
    <property type="molecule type" value="Genomic_DNA"/>
</dbReference>
<keyword evidence="3" id="KW-1185">Reference proteome</keyword>
<dbReference type="Proteomes" id="UP000698800">
    <property type="component" value="Unassembled WGS sequence"/>
</dbReference>
<evidence type="ECO:0000313" key="3">
    <source>
        <dbReference type="Proteomes" id="UP000698800"/>
    </source>
</evidence>
<evidence type="ECO:0000313" key="2">
    <source>
        <dbReference type="EMBL" id="KAH0545343.1"/>
    </source>
</evidence>
<protein>
    <submittedName>
        <fullName evidence="2">Uncharacterized protein</fullName>
    </submittedName>
</protein>
<dbReference type="OrthoDB" id="5468744at2759"/>